<feature type="compositionally biased region" description="Basic and acidic residues" evidence="1">
    <location>
        <begin position="9"/>
        <end position="20"/>
    </location>
</feature>
<evidence type="ECO:0000313" key="3">
    <source>
        <dbReference type="Proteomes" id="UP000266861"/>
    </source>
</evidence>
<feature type="region of interest" description="Disordered" evidence="1">
    <location>
        <begin position="1"/>
        <end position="33"/>
    </location>
</feature>
<evidence type="ECO:0000256" key="1">
    <source>
        <dbReference type="SAM" id="MobiDB-lite"/>
    </source>
</evidence>
<dbReference type="AlphaFoldDB" id="A0A397II89"/>
<gene>
    <name evidence="2" type="ORF">Glove_221g83</name>
</gene>
<dbReference type="Proteomes" id="UP000266861">
    <property type="component" value="Unassembled WGS sequence"/>
</dbReference>
<protein>
    <submittedName>
        <fullName evidence="2">Uncharacterized protein</fullName>
    </submittedName>
</protein>
<proteinExistence type="predicted"/>
<reference evidence="2 3" key="1">
    <citation type="submission" date="2018-08" db="EMBL/GenBank/DDBJ databases">
        <title>Genome and evolution of the arbuscular mycorrhizal fungus Diversispora epigaea (formerly Glomus versiforme) and its bacterial endosymbionts.</title>
        <authorList>
            <person name="Sun X."/>
            <person name="Fei Z."/>
            <person name="Harrison M."/>
        </authorList>
    </citation>
    <scope>NUCLEOTIDE SEQUENCE [LARGE SCALE GENOMIC DNA]</scope>
    <source>
        <strain evidence="2 3">IT104</strain>
    </source>
</reference>
<dbReference type="EMBL" id="PQFF01000206">
    <property type="protein sequence ID" value="RHZ74567.1"/>
    <property type="molecule type" value="Genomic_DNA"/>
</dbReference>
<feature type="region of interest" description="Disordered" evidence="1">
    <location>
        <begin position="94"/>
        <end position="120"/>
    </location>
</feature>
<comment type="caution">
    <text evidence="2">The sequence shown here is derived from an EMBL/GenBank/DDBJ whole genome shotgun (WGS) entry which is preliminary data.</text>
</comment>
<keyword evidence="3" id="KW-1185">Reference proteome</keyword>
<feature type="compositionally biased region" description="Basic and acidic residues" evidence="1">
    <location>
        <begin position="105"/>
        <end position="120"/>
    </location>
</feature>
<organism evidence="2 3">
    <name type="scientific">Diversispora epigaea</name>
    <dbReference type="NCBI Taxonomy" id="1348612"/>
    <lineage>
        <taxon>Eukaryota</taxon>
        <taxon>Fungi</taxon>
        <taxon>Fungi incertae sedis</taxon>
        <taxon>Mucoromycota</taxon>
        <taxon>Glomeromycotina</taxon>
        <taxon>Glomeromycetes</taxon>
        <taxon>Diversisporales</taxon>
        <taxon>Diversisporaceae</taxon>
        <taxon>Diversispora</taxon>
    </lineage>
</organism>
<sequence>MLVDSETSEINKKKLDEVSSKDPTVYDYNDGNQKTENNKRFYEEFDHLHNILKDNEVGIKTLDVTEIMPCLKLQVLKGLIILFTHVIPTHQKKESAVSHLVTGERGTEKSKEAKRKEICL</sequence>
<name>A0A397II89_9GLOM</name>
<dbReference type="OrthoDB" id="10249888at2759"/>
<evidence type="ECO:0000313" key="2">
    <source>
        <dbReference type="EMBL" id="RHZ74567.1"/>
    </source>
</evidence>
<accession>A0A397II89</accession>